<dbReference type="EMBL" id="BTRK01000004">
    <property type="protein sequence ID" value="GMR49686.1"/>
    <property type="molecule type" value="Genomic_DNA"/>
</dbReference>
<keyword evidence="2" id="KW-1185">Reference proteome</keyword>
<dbReference type="Proteomes" id="UP001328107">
    <property type="component" value="Unassembled WGS sequence"/>
</dbReference>
<name>A0AAN5CRZ1_9BILA</name>
<evidence type="ECO:0000313" key="2">
    <source>
        <dbReference type="Proteomes" id="UP001328107"/>
    </source>
</evidence>
<comment type="caution">
    <text evidence="1">The sequence shown here is derived from an EMBL/GenBank/DDBJ whole genome shotgun (WGS) entry which is preliminary data.</text>
</comment>
<reference evidence="2" key="1">
    <citation type="submission" date="2022-10" db="EMBL/GenBank/DDBJ databases">
        <title>Genome assembly of Pristionchus species.</title>
        <authorList>
            <person name="Yoshida K."/>
            <person name="Sommer R.J."/>
        </authorList>
    </citation>
    <scope>NUCLEOTIDE SEQUENCE [LARGE SCALE GENOMIC DNA]</scope>
    <source>
        <strain evidence="2">RS5460</strain>
    </source>
</reference>
<proteinExistence type="predicted"/>
<protein>
    <submittedName>
        <fullName evidence="1">Uncharacterized protein</fullName>
    </submittedName>
</protein>
<dbReference type="AlphaFoldDB" id="A0AAN5CRZ1"/>
<sequence>MATEYFREQISSVSRFHRDMVDRFIKNQVPMLDNLNDCTQGLCLTFINTWKGINIASESVHGVELAIFLPSARLFLSRRSNCRLVPSLLMRKRILNGRRTFRRSKVSLRQLWKTRNITWSIHV</sequence>
<gene>
    <name evidence="1" type="ORF">PMAYCL1PPCAC_19881</name>
</gene>
<accession>A0AAN5CRZ1</accession>
<organism evidence="1 2">
    <name type="scientific">Pristionchus mayeri</name>
    <dbReference type="NCBI Taxonomy" id="1317129"/>
    <lineage>
        <taxon>Eukaryota</taxon>
        <taxon>Metazoa</taxon>
        <taxon>Ecdysozoa</taxon>
        <taxon>Nematoda</taxon>
        <taxon>Chromadorea</taxon>
        <taxon>Rhabditida</taxon>
        <taxon>Rhabditina</taxon>
        <taxon>Diplogasteromorpha</taxon>
        <taxon>Diplogasteroidea</taxon>
        <taxon>Neodiplogasteridae</taxon>
        <taxon>Pristionchus</taxon>
    </lineage>
</organism>
<evidence type="ECO:0000313" key="1">
    <source>
        <dbReference type="EMBL" id="GMR49686.1"/>
    </source>
</evidence>